<proteinExistence type="predicted"/>
<keyword evidence="1" id="KW-1133">Transmembrane helix</keyword>
<feature type="transmembrane region" description="Helical" evidence="1">
    <location>
        <begin position="104"/>
        <end position="121"/>
    </location>
</feature>
<protein>
    <submittedName>
        <fullName evidence="3">Transposase, IS4 family</fullName>
    </submittedName>
</protein>
<organism evidence="3 4">
    <name type="scientific">Leptospira kirschneri serovar Bulgarica str. Nikolaevo</name>
    <dbReference type="NCBI Taxonomy" id="1240687"/>
    <lineage>
        <taxon>Bacteria</taxon>
        <taxon>Pseudomonadati</taxon>
        <taxon>Spirochaetota</taxon>
        <taxon>Spirochaetia</taxon>
        <taxon>Leptospirales</taxon>
        <taxon>Leptospiraceae</taxon>
        <taxon>Leptospira</taxon>
    </lineage>
</organism>
<sequence>KSYFFILFIFNLSLVSFHFLKNLNFSGTTIYGKLFGDRGYISQSLFESLYEKGIQLITKLKKNMKNKLMPLVDKILLRKRAIIESVNDELKNICQIQHTRHRSFFNWAVNLLSGLVAFSFFPKKPSLNLKSKDNLQLLLSP</sequence>
<dbReference type="AlphaFoldDB" id="M6FIW7"/>
<dbReference type="PATRIC" id="fig|1240687.3.peg.3307"/>
<keyword evidence="1" id="KW-0812">Transmembrane</keyword>
<feature type="transmembrane region" description="Helical" evidence="1">
    <location>
        <begin position="6"/>
        <end position="23"/>
    </location>
</feature>
<dbReference type="InterPro" id="IPR025668">
    <property type="entry name" value="Tnp_DDE_dom"/>
</dbReference>
<reference evidence="3 4" key="1">
    <citation type="submission" date="2013-01" db="EMBL/GenBank/DDBJ databases">
        <authorList>
            <person name="Harkins D.M."/>
            <person name="Durkin A.S."/>
            <person name="Brinkac L.M."/>
            <person name="Haft D.H."/>
            <person name="Selengut J.D."/>
            <person name="Sanka R."/>
            <person name="DePew J."/>
            <person name="Purushe J."/>
            <person name="Galloway R.L."/>
            <person name="Vinetz J.M."/>
            <person name="Sutton G.G."/>
            <person name="Nierman W.C."/>
            <person name="Fouts D.E."/>
        </authorList>
    </citation>
    <scope>NUCLEOTIDE SEQUENCE [LARGE SCALE GENOMIC DNA]</scope>
    <source>
        <strain evidence="3 4">Nikolaevo</strain>
    </source>
</reference>
<comment type="caution">
    <text evidence="3">The sequence shown here is derived from an EMBL/GenBank/DDBJ whole genome shotgun (WGS) entry which is preliminary data.</text>
</comment>
<dbReference type="EMBL" id="ANCE01000160">
    <property type="protein sequence ID" value="EMK22746.1"/>
    <property type="molecule type" value="Genomic_DNA"/>
</dbReference>
<name>M6FIW7_9LEPT</name>
<dbReference type="Pfam" id="PF13612">
    <property type="entry name" value="DDE_Tnp_1_3"/>
    <property type="match status" value="1"/>
</dbReference>
<accession>M6FIW7</accession>
<evidence type="ECO:0000313" key="3">
    <source>
        <dbReference type="EMBL" id="EMK22746.1"/>
    </source>
</evidence>
<feature type="non-terminal residue" evidence="3">
    <location>
        <position position="1"/>
    </location>
</feature>
<keyword evidence="1" id="KW-0472">Membrane</keyword>
<dbReference type="Proteomes" id="UP000011980">
    <property type="component" value="Unassembled WGS sequence"/>
</dbReference>
<gene>
    <name evidence="3" type="ORF">LEP1GSC008_0167</name>
</gene>
<evidence type="ECO:0000259" key="2">
    <source>
        <dbReference type="Pfam" id="PF13612"/>
    </source>
</evidence>
<feature type="domain" description="Transposase DDE" evidence="2">
    <location>
        <begin position="28"/>
        <end position="103"/>
    </location>
</feature>
<evidence type="ECO:0000256" key="1">
    <source>
        <dbReference type="SAM" id="Phobius"/>
    </source>
</evidence>
<evidence type="ECO:0000313" key="4">
    <source>
        <dbReference type="Proteomes" id="UP000011980"/>
    </source>
</evidence>
<dbReference type="RefSeq" id="WP_020763786.1">
    <property type="nucleotide sequence ID" value="NZ_ANCE01000160.1"/>
</dbReference>